<dbReference type="EMBL" id="AP014633">
    <property type="protein sequence ID" value="BAP57905.1"/>
    <property type="molecule type" value="Genomic_DNA"/>
</dbReference>
<proteinExistence type="predicted"/>
<dbReference type="AlphaFoldDB" id="A0A090AQJ2"/>
<keyword evidence="2" id="KW-1185">Reference proteome</keyword>
<gene>
    <name evidence="1" type="ORF">THII_3608</name>
</gene>
<sequence length="129" mass="14625">MIMSSAKTLLAIIEIGGYPDFSALYQQAGYQVLKTNTMRKALSILNKNHPTVIVAEFIFGPTHSFVVSNIDSLLAMLASKHPETKLILFVDKTEVHHLEKLHQRYADMVKVDWLFYPIESEALFKCLIS</sequence>
<dbReference type="STRING" id="40754.THII_3608"/>
<dbReference type="OrthoDB" id="9792877at2"/>
<reference evidence="1" key="1">
    <citation type="journal article" date="2014" name="ISME J.">
        <title>Ecophysiology of Thioploca ingrica as revealed by the complete genome sequence supplemented with proteomic evidence.</title>
        <authorList>
            <person name="Kojima H."/>
            <person name="Ogura Y."/>
            <person name="Yamamoto N."/>
            <person name="Togashi T."/>
            <person name="Mori H."/>
            <person name="Watanabe T."/>
            <person name="Nemoto F."/>
            <person name="Kurokawa K."/>
            <person name="Hayashi T."/>
            <person name="Fukui M."/>
        </authorList>
    </citation>
    <scope>NUCLEOTIDE SEQUENCE [LARGE SCALE GENOMIC DNA]</scope>
</reference>
<dbReference type="HOGENOM" id="CLU_162743_0_0_6"/>
<accession>A0A090AQJ2</accession>
<name>A0A090AQJ2_9GAMM</name>
<dbReference type="KEGG" id="tig:THII_3608"/>
<protein>
    <submittedName>
        <fullName evidence="1">Uncharacterized protein</fullName>
    </submittedName>
</protein>
<organism evidence="1 2">
    <name type="scientific">Thioploca ingrica</name>
    <dbReference type="NCBI Taxonomy" id="40754"/>
    <lineage>
        <taxon>Bacteria</taxon>
        <taxon>Pseudomonadati</taxon>
        <taxon>Pseudomonadota</taxon>
        <taxon>Gammaproteobacteria</taxon>
        <taxon>Thiotrichales</taxon>
        <taxon>Thiotrichaceae</taxon>
        <taxon>Thioploca</taxon>
    </lineage>
</organism>
<evidence type="ECO:0000313" key="2">
    <source>
        <dbReference type="Proteomes" id="UP000031623"/>
    </source>
</evidence>
<dbReference type="Proteomes" id="UP000031623">
    <property type="component" value="Chromosome"/>
</dbReference>
<evidence type="ECO:0000313" key="1">
    <source>
        <dbReference type="EMBL" id="BAP57905.1"/>
    </source>
</evidence>